<sequence>MSVINQMLRELDARGATSSASPAASTGTVRVNRRQAGLILGGLGLLAAGAAAIFWMLPLAPKAVEASDAPVIARLEAAATPVATMPAQVAPAIQAEPVMQDAPQAVIAAPPAEPAIAAPVQPQVAMSVREAMQAQAEQPLPAAPKPSIPVQSAVPPMAQAEPAVVKKMTELSPEAEAQQYYDDAQALRRAGKLGAAIDKYRQALERNPGMTNARTQLARLLQESGQADAALSLLKAGFEQRADDGLAIATGRLLGDLGQRDEALAWLARGQAGLRPADHALMGALLSQAQHHEEASRAYQRALAADPNQGGWLLGLGLALEAQGRVDEARMAYRSALERGQFKPEVIQFLRERSGVPAP</sequence>
<keyword evidence="4" id="KW-0472">Membrane</keyword>
<feature type="transmembrane region" description="Helical" evidence="4">
    <location>
        <begin position="38"/>
        <end position="57"/>
    </location>
</feature>
<dbReference type="Gene3D" id="1.25.40.10">
    <property type="entry name" value="Tetratricopeptide repeat domain"/>
    <property type="match status" value="2"/>
</dbReference>
<dbReference type="InterPro" id="IPR051012">
    <property type="entry name" value="CellSynth/LPSAsmb/PSIAsmb"/>
</dbReference>
<dbReference type="Proteomes" id="UP000064243">
    <property type="component" value="Unassembled WGS sequence"/>
</dbReference>
<dbReference type="RefSeq" id="WP_059758334.1">
    <property type="nucleotide sequence ID" value="NZ_LDUG01000048.1"/>
</dbReference>
<evidence type="ECO:0000256" key="3">
    <source>
        <dbReference type="PROSITE-ProRule" id="PRU00339"/>
    </source>
</evidence>
<dbReference type="PATRIC" id="fig|36861.3.peg.2747"/>
<evidence type="ECO:0008006" key="7">
    <source>
        <dbReference type="Google" id="ProtNLM"/>
    </source>
</evidence>
<keyword evidence="1" id="KW-0677">Repeat</keyword>
<dbReference type="AlphaFoldDB" id="A0A106BJL8"/>
<dbReference type="InterPro" id="IPR011990">
    <property type="entry name" value="TPR-like_helical_dom_sf"/>
</dbReference>
<proteinExistence type="predicted"/>
<dbReference type="SUPFAM" id="SSF48452">
    <property type="entry name" value="TPR-like"/>
    <property type="match status" value="1"/>
</dbReference>
<dbReference type="PANTHER" id="PTHR45586:SF1">
    <property type="entry name" value="LIPOPOLYSACCHARIDE ASSEMBLY PROTEIN B"/>
    <property type="match status" value="1"/>
</dbReference>
<feature type="repeat" description="TPR" evidence="3">
    <location>
        <begin position="177"/>
        <end position="210"/>
    </location>
</feature>
<evidence type="ECO:0000313" key="5">
    <source>
        <dbReference type="EMBL" id="KVW93358.1"/>
    </source>
</evidence>
<gene>
    <name evidence="5" type="ORF">ABW22_14620</name>
</gene>
<evidence type="ECO:0000256" key="1">
    <source>
        <dbReference type="ARBA" id="ARBA00022737"/>
    </source>
</evidence>
<name>A0A106BJL8_THIDE</name>
<dbReference type="InterPro" id="IPR019734">
    <property type="entry name" value="TPR_rpt"/>
</dbReference>
<reference evidence="5 6" key="1">
    <citation type="journal article" date="2015" name="Appl. Environ. Microbiol.">
        <title>Aerobic and Anaerobic Thiosulfate Oxidation by a Cold-Adapted, Subglacial Chemoautotroph.</title>
        <authorList>
            <person name="Harrold Z.R."/>
            <person name="Skidmore M.L."/>
            <person name="Hamilton T.L."/>
            <person name="Desch L."/>
            <person name="Amada K."/>
            <person name="van Gelder W."/>
            <person name="Glover K."/>
            <person name="Roden E.E."/>
            <person name="Boyd E.S."/>
        </authorList>
    </citation>
    <scope>NUCLEOTIDE SEQUENCE [LARGE SCALE GENOMIC DNA]</scope>
    <source>
        <strain evidence="5 6">RG</strain>
    </source>
</reference>
<protein>
    <recommendedName>
        <fullName evidence="7">Tetratricopeptide repeat protein</fullName>
    </recommendedName>
</protein>
<dbReference type="EMBL" id="LDUG01000048">
    <property type="protein sequence ID" value="KVW93358.1"/>
    <property type="molecule type" value="Genomic_DNA"/>
</dbReference>
<dbReference type="OrthoDB" id="5406098at2"/>
<evidence type="ECO:0000256" key="2">
    <source>
        <dbReference type="ARBA" id="ARBA00022803"/>
    </source>
</evidence>
<accession>A0A106BJL8</accession>
<comment type="caution">
    <text evidence="5">The sequence shown here is derived from an EMBL/GenBank/DDBJ whole genome shotgun (WGS) entry which is preliminary data.</text>
</comment>
<organism evidence="5 6">
    <name type="scientific">Thiobacillus denitrificans</name>
    <dbReference type="NCBI Taxonomy" id="36861"/>
    <lineage>
        <taxon>Bacteria</taxon>
        <taxon>Pseudomonadati</taxon>
        <taxon>Pseudomonadota</taxon>
        <taxon>Betaproteobacteria</taxon>
        <taxon>Nitrosomonadales</taxon>
        <taxon>Thiobacillaceae</taxon>
        <taxon>Thiobacillus</taxon>
    </lineage>
</organism>
<keyword evidence="4" id="KW-1133">Transmembrane helix</keyword>
<dbReference type="Pfam" id="PF14559">
    <property type="entry name" value="TPR_19"/>
    <property type="match status" value="1"/>
</dbReference>
<evidence type="ECO:0000313" key="6">
    <source>
        <dbReference type="Proteomes" id="UP000064243"/>
    </source>
</evidence>
<evidence type="ECO:0000256" key="4">
    <source>
        <dbReference type="SAM" id="Phobius"/>
    </source>
</evidence>
<keyword evidence="4" id="KW-0812">Transmembrane</keyword>
<keyword evidence="2 3" id="KW-0802">TPR repeat</keyword>
<dbReference type="Pfam" id="PF13432">
    <property type="entry name" value="TPR_16"/>
    <property type="match status" value="1"/>
</dbReference>
<feature type="repeat" description="TPR" evidence="3">
    <location>
        <begin position="276"/>
        <end position="309"/>
    </location>
</feature>
<dbReference type="PROSITE" id="PS50005">
    <property type="entry name" value="TPR"/>
    <property type="match status" value="2"/>
</dbReference>
<keyword evidence="6" id="KW-1185">Reference proteome</keyword>
<dbReference type="PANTHER" id="PTHR45586">
    <property type="entry name" value="TPR REPEAT-CONTAINING PROTEIN PA4667"/>
    <property type="match status" value="1"/>
</dbReference>
<dbReference type="SMART" id="SM00028">
    <property type="entry name" value="TPR"/>
    <property type="match status" value="4"/>
</dbReference>